<dbReference type="PATRIC" id="fig|230361.4.peg.1860"/>
<dbReference type="GeneID" id="26736743"/>
<evidence type="ECO:0000313" key="1">
    <source>
        <dbReference type="EMBL" id="ALT69565.1"/>
    </source>
</evidence>
<dbReference type="KEGG" id="mmil:sm9_1798"/>
<dbReference type="RefSeq" id="WP_058739794.1">
    <property type="nucleotide sequence ID" value="NZ_CP011266.1"/>
</dbReference>
<sequence>MKTQTILDKFEAVSTTIDVISKENGDYFTFNEFGVVPVRCDIRYLWDGEEKIVEDKFYVDTVVLDTSDDCITFELANNTKEMLNPEHILDLNITKISKTRYLEAIKEDKHRFDDLF</sequence>
<name>A0A0U3ELV8_9EURY</name>
<accession>A0A0U3ELV8</accession>
<keyword evidence="2" id="KW-1185">Reference proteome</keyword>
<reference evidence="1 2" key="1">
    <citation type="submission" date="2015-04" db="EMBL/GenBank/DDBJ databases">
        <title>The complete genome sequence of the rumen methanogen Methanobrevibacter millerae SM9.</title>
        <authorList>
            <person name="Leahy S.C."/>
            <person name="Kelly W.J."/>
            <person name="Pacheco D.M."/>
            <person name="Li D."/>
            <person name="Altermann E."/>
            <person name="Attwood G.T."/>
        </authorList>
    </citation>
    <scope>NUCLEOTIDE SEQUENCE [LARGE SCALE GENOMIC DNA]</scope>
    <source>
        <strain evidence="1 2">SM9</strain>
    </source>
</reference>
<evidence type="ECO:0000313" key="2">
    <source>
        <dbReference type="Proteomes" id="UP000067738"/>
    </source>
</evidence>
<dbReference type="EMBL" id="CP011266">
    <property type="protein sequence ID" value="ALT69565.1"/>
    <property type="molecule type" value="Genomic_DNA"/>
</dbReference>
<proteinExistence type="predicted"/>
<protein>
    <submittedName>
        <fullName evidence="1">Uncharacterized protein</fullName>
    </submittedName>
</protein>
<dbReference type="OrthoDB" id="379151at2157"/>
<gene>
    <name evidence="1" type="ORF">sm9_1798</name>
</gene>
<organism evidence="1 2">
    <name type="scientific">Methanobrevibacter millerae</name>
    <dbReference type="NCBI Taxonomy" id="230361"/>
    <lineage>
        <taxon>Archaea</taxon>
        <taxon>Methanobacteriati</taxon>
        <taxon>Methanobacteriota</taxon>
        <taxon>Methanomada group</taxon>
        <taxon>Methanobacteria</taxon>
        <taxon>Methanobacteriales</taxon>
        <taxon>Methanobacteriaceae</taxon>
        <taxon>Methanobrevibacter</taxon>
    </lineage>
</organism>
<dbReference type="AlphaFoldDB" id="A0A0U3ELV8"/>
<dbReference type="Proteomes" id="UP000067738">
    <property type="component" value="Chromosome"/>
</dbReference>